<dbReference type="InterPro" id="IPR002372">
    <property type="entry name" value="PQQ_rpt_dom"/>
</dbReference>
<dbReference type="RefSeq" id="WP_148904285.1">
    <property type="nucleotide sequence ID" value="NZ_VSZQ01000201.1"/>
</dbReference>
<accession>A0A5D4IM30</accession>
<dbReference type="SUPFAM" id="SSF50998">
    <property type="entry name" value="Quinoprotein alcohol dehydrogenase-like"/>
    <property type="match status" value="1"/>
</dbReference>
<sequence>MSQPPPQQGFGAPYEPQPGVYGDPGQPQPGPPPGPSGQPPQPSYGYPPFPTQTAPVPSGGSGGGGRSRGRVAGLVAAALAGVLVVGAGVWFVVGGDDGSDGKKAVAKESAESGQPGTGDGAKGGKESDVPGAAELSKGRKDGEAPVRWVENNRIDLPEGGVNAYGPWVTGGIAVQALYRTVSGHSVEDGARTWSLRLPADICAAPTTPSEDGKIVVGVRSDTSEEAQCDRIMMIDLITGKAGWKAELERKGLQDGLSDIVMAVNGDVVTVGRLTRTDAYRIGDGTHLWDRLPGPCQPFGLAGGAVPLAALECRKDPGDGEAAQQEVRRIDPATGRTVWTYKVKKGWKVDQFYSTNPPVVSLRQGGAEEKWAIAMLDDDGTFRSQPDPGTDNYHTRCGGDMRNESGNLDNCYGVAADARTLYLATEPASEVRPANAVVAFDMSTGKRKWKVPSPATQTLMPLRVEGGKVLLHLGPSPLGTDKVSGGIMALGPQGGTPQPVLRHPTPAVDAERTFRGPQIHYANGRSLLLSPYVSGVDDKAELELRTMIAFGD</sequence>
<dbReference type="Gene3D" id="2.130.10.10">
    <property type="entry name" value="YVTN repeat-like/Quinoprotein amine dehydrogenase"/>
    <property type="match status" value="1"/>
</dbReference>
<proteinExistence type="predicted"/>
<feature type="transmembrane region" description="Helical" evidence="2">
    <location>
        <begin position="71"/>
        <end position="93"/>
    </location>
</feature>
<keyword evidence="2" id="KW-0472">Membrane</keyword>
<evidence type="ECO:0000256" key="1">
    <source>
        <dbReference type="SAM" id="MobiDB-lite"/>
    </source>
</evidence>
<reference evidence="4 5" key="1">
    <citation type="submission" date="2019-08" db="EMBL/GenBank/DDBJ databases">
        <title>Draft genome for granaticin producer strain Streptomyces parvus C05.</title>
        <authorList>
            <person name="Gonzalez-Pimentel J.L."/>
        </authorList>
    </citation>
    <scope>NUCLEOTIDE SEQUENCE [LARGE SCALE GENOMIC DNA]</scope>
    <source>
        <strain evidence="4 5">C05</strain>
    </source>
</reference>
<feature type="domain" description="Pyrrolo-quinoline quinone repeat" evidence="3">
    <location>
        <begin position="169"/>
        <end position="290"/>
    </location>
</feature>
<evidence type="ECO:0000259" key="3">
    <source>
        <dbReference type="Pfam" id="PF13360"/>
    </source>
</evidence>
<dbReference type="InterPro" id="IPR015943">
    <property type="entry name" value="WD40/YVTN_repeat-like_dom_sf"/>
</dbReference>
<evidence type="ECO:0000313" key="5">
    <source>
        <dbReference type="Proteomes" id="UP000323242"/>
    </source>
</evidence>
<keyword evidence="5" id="KW-1185">Reference proteome</keyword>
<dbReference type="AlphaFoldDB" id="A0A5D4IM30"/>
<comment type="caution">
    <text evidence="4">The sequence shown here is derived from an EMBL/GenBank/DDBJ whole genome shotgun (WGS) entry which is preliminary data.</text>
</comment>
<gene>
    <name evidence="4" type="ORF">FY004_28965</name>
</gene>
<dbReference type="InterPro" id="IPR011047">
    <property type="entry name" value="Quinoprotein_ADH-like_sf"/>
</dbReference>
<feature type="compositionally biased region" description="Basic and acidic residues" evidence="1">
    <location>
        <begin position="99"/>
        <end position="110"/>
    </location>
</feature>
<keyword evidence="2" id="KW-0812">Transmembrane</keyword>
<dbReference type="Proteomes" id="UP000323242">
    <property type="component" value="Unassembled WGS sequence"/>
</dbReference>
<evidence type="ECO:0000256" key="2">
    <source>
        <dbReference type="SAM" id="Phobius"/>
    </source>
</evidence>
<feature type="region of interest" description="Disordered" evidence="1">
    <location>
        <begin position="98"/>
        <end position="142"/>
    </location>
</feature>
<dbReference type="Pfam" id="PF13360">
    <property type="entry name" value="PQQ_2"/>
    <property type="match status" value="2"/>
</dbReference>
<dbReference type="EMBL" id="VSZQ01000201">
    <property type="protein sequence ID" value="TYR52460.1"/>
    <property type="molecule type" value="Genomic_DNA"/>
</dbReference>
<feature type="region of interest" description="Disordered" evidence="1">
    <location>
        <begin position="1"/>
        <end position="68"/>
    </location>
</feature>
<organism evidence="4 5">
    <name type="scientific">Streptomyces parvus</name>
    <dbReference type="NCBI Taxonomy" id="66428"/>
    <lineage>
        <taxon>Bacteria</taxon>
        <taxon>Bacillati</taxon>
        <taxon>Actinomycetota</taxon>
        <taxon>Actinomycetes</taxon>
        <taxon>Kitasatosporales</taxon>
        <taxon>Streptomycetaceae</taxon>
        <taxon>Streptomyces</taxon>
    </lineage>
</organism>
<protein>
    <submittedName>
        <fullName evidence="4">PQQ-binding-like beta-propeller repeat protein</fullName>
    </submittedName>
</protein>
<feature type="compositionally biased region" description="Pro residues" evidence="1">
    <location>
        <begin position="26"/>
        <end position="50"/>
    </location>
</feature>
<feature type="domain" description="Pyrrolo-quinoline quinone repeat" evidence="3">
    <location>
        <begin position="323"/>
        <end position="492"/>
    </location>
</feature>
<evidence type="ECO:0000313" key="4">
    <source>
        <dbReference type="EMBL" id="TYR52460.1"/>
    </source>
</evidence>
<keyword evidence="2" id="KW-1133">Transmembrane helix</keyword>
<name>A0A5D4IM30_9ACTN</name>